<comment type="caution">
    <text evidence="11">The sequence shown here is derived from an EMBL/GenBank/DDBJ whole genome shotgun (WGS) entry which is preliminary data.</text>
</comment>
<feature type="compositionally biased region" description="Polar residues" evidence="8">
    <location>
        <begin position="701"/>
        <end position="717"/>
    </location>
</feature>
<comment type="subcellular location">
    <subcellularLocation>
        <location evidence="1 7">Nucleus</location>
    </subcellularLocation>
</comment>
<feature type="region of interest" description="Disordered" evidence="8">
    <location>
        <begin position="2801"/>
        <end position="2840"/>
    </location>
</feature>
<dbReference type="InterPro" id="IPR011989">
    <property type="entry name" value="ARM-like"/>
</dbReference>
<feature type="region of interest" description="Disordered" evidence="8">
    <location>
        <begin position="554"/>
        <end position="765"/>
    </location>
</feature>
<dbReference type="InterPro" id="IPR000504">
    <property type="entry name" value="RRM_dom"/>
</dbReference>
<comment type="similarity">
    <text evidence="2 7">Belongs to the SCC2/Nipped-B family.</text>
</comment>
<feature type="non-terminal residue" evidence="11">
    <location>
        <position position="1"/>
    </location>
</feature>
<dbReference type="PANTHER" id="PTHR21704:SF18">
    <property type="entry name" value="NIPPED-B-LIKE PROTEIN"/>
    <property type="match status" value="1"/>
</dbReference>
<dbReference type="SMART" id="SM00360">
    <property type="entry name" value="RRM"/>
    <property type="match status" value="1"/>
</dbReference>
<dbReference type="OrthoDB" id="418242at2759"/>
<dbReference type="InterPro" id="IPR012677">
    <property type="entry name" value="Nucleotide-bd_a/b_plait_sf"/>
</dbReference>
<dbReference type="InterPro" id="IPR024986">
    <property type="entry name" value="Nipped-B_C"/>
</dbReference>
<evidence type="ECO:0000313" key="11">
    <source>
        <dbReference type="EMBL" id="KAF8713199.1"/>
    </source>
</evidence>
<evidence type="ECO:0000256" key="5">
    <source>
        <dbReference type="ARBA" id="ARBA00023306"/>
    </source>
</evidence>
<feature type="domain" description="RRM" evidence="10">
    <location>
        <begin position="2638"/>
        <end position="2726"/>
    </location>
</feature>
<evidence type="ECO:0000256" key="7">
    <source>
        <dbReference type="RuleBase" id="RU364107"/>
    </source>
</evidence>
<name>A0A8H7I015_9AGAM</name>
<gene>
    <name evidence="11" type="ORF">RHS03_01011</name>
</gene>
<feature type="compositionally biased region" description="Polar residues" evidence="8">
    <location>
        <begin position="899"/>
        <end position="912"/>
    </location>
</feature>
<proteinExistence type="inferred from homology"/>
<dbReference type="GO" id="GO:0010468">
    <property type="term" value="P:regulation of gene expression"/>
    <property type="evidence" value="ECO:0007669"/>
    <property type="project" value="InterPro"/>
</dbReference>
<dbReference type="Pfam" id="PF12765">
    <property type="entry name" value="Cohesin_HEAT"/>
    <property type="match status" value="1"/>
</dbReference>
<feature type="compositionally biased region" description="Basic and acidic residues" evidence="8">
    <location>
        <begin position="2725"/>
        <end position="2739"/>
    </location>
</feature>
<dbReference type="InterPro" id="IPR033031">
    <property type="entry name" value="Scc2/Nipped-B"/>
</dbReference>
<sequence>MDPSRATPLVASASAPDPQALMAAYPFASSTPSAHVSRHLSTLSSVSSIPSFMMHGQQHYQTDSEARQYAARALEMEVQQSAYHGYAPPTQWSQSQYTAPVESYSQYSHGGNYGHGQSTSIQQQYGYQQGSRPGFSVQSQTSQYQILSSQTSHQVSQTHGYPSEIRAMPHPSMEQSTLDARANSKPYSQTYSAQQYGIDQSSTGSVSSGSNERHDVNRLQYQNHHGSNPRHRQASYPTSDAATYVNRPSYPSQSSAIMSYNHQGITSYSQPQSSTASYPSQPQPSSVSQSRTTQPDSYASAFLAPLASHQFAPRLSQSVSTLPRHSSDSRAVYSTNSRSVYSEGARPVYSADGRYLYSADAQGNPTTSQKPPSSSSQIPITQQPYSSQPLQRNSLSQQQTAFQTNTNPGRGHSEEAGSSNDTRVQTVYGYAPRSQSGKRHYQEQYEYHNQLQAPHSNQVKQDVHSDNHHVGNRQAHGTRRQPEGRWGTNSSELDTHNHSPGSFTHHSHQRPEQPDSATHYTASQGQPVQSLSTSQVPDEQLSEGTYAAQPHIQNNASHPAQNSDGPHTQPYSSYRYSEAHARSHVKPVSEHPPAHTIPVQQTNNVAPEQQPGVQTSQSSQAEMQTAQPTGLSTQTQTYHRDVYAPLAGRPLRGRGVGRPLYNGPPRALQGGPQRILSIPQPTQLPQPHPRQQQGAYRPPVRQSSNASGRQVIRTPSFSPVYGEIQQLRSVPDPIPGGPNSNISSDTAQETPGTAEPSYTEASGDCSMEDANATARLPETGATNELQVIIQETTTSHPNTPPPPYEPLAKDRARLHSGSVPEQASGQGVIGYATQLQQLSLRSQQSTPQPPAERSQVTGIPQVTFQYIITRPQPARNQTLHKHSAEDSAAHFDAFLSAGASTSASQPKPNSTAPIAPIQETTGARRPTPPVRTPSASNASSTRPRLSPVVELTQRSSFITPRKDKQWREPIRDATTDTPKQLDASSPDSLSLSPMKRKRDPNVDVGSKTMKRMMSMSIQPPQTPGALGRTYDATMRTPGTSKMKLVVELPLRKPANGLSPEHSHIGTSAQKRDPHIEKLRSLIDDIIEAEDALDPEIAAESGNTNDWFSTKTSDWHAPLLAPSVMARLTQLAGRRGTRLSDVDSTNLTRILKLLGRSIVKGEDMDPFNSSIGTTAPGSAVKPKAKGKKKAKGSAEEDTEIEECKEDVELTEGDFERLGRALEVAKEAVIAADCVLAFLSTEKLPKQLYSEDLINSCLSVVKSQLSSIIYPYVETSSDVHGHSPPLLLYVAQGTSDLAVQHRKLLGDIFQTLNAVLPRITALANHGISETMVIQAVFIGIGPFFVVEVVSERASKADKKNGNRIQVLDVLGGPTSMRGLRLTALGLVRALFAAYESQRPWIVEEILGSLIKLPDMKLKAGQFKLRDGATIHVVSALLFQLVQTSAHDVRIHAQKLARKRREAIADAKTTTFVEGGKVPLLDEHDREEIHLYLNGLESATKTARTIVLFLTQRSGKNKNTKSTNEAEYRSIFDNLIQDILVVLNWPEWPAANLLMSIVCKFMLSSLEDVKSSSDTAAKNMALDHLGEIATRLRETHLTMQLPFETVVKPLEEIVANCDLKALDDLILAHSDVYAHLTKRSSDDQAYDSARELTAATWAQELASCLRQCDSILSKTEGENLEDMSDVNLPKLASKIKSALRAVWKENTTDMFDLGIDAEIKRVDDLAERFGGTQSLRNAFEPILSAIILALDAPAVFMRTKALRSLGLIVTKDSSILKQARANVRRAIENHLMDSSPQVRDAAIDLIGKYLVLSPELVDDYYPQIANRIADTGLVVRKRVIKLLKNLYGLTDNHQRRVDICTKLVLRLFDEDDGIKDLAISTIEELWFCDIPESNSGKRVNSRETGTFTSRSMTGKISVIMGVNANFRDRHSPLEDMLHEIISRKNDRDSSAIVRQYVDVCDALTDSLVDAQEIPGFSVVNCIRTVHVFTAAHPTVMSTRKAVVLLPYLKNGSTGDDHAIADYLLKIFRSCIPRMPTGTSKFGTELQQTLEPMVIKPVGMAGVAALPETVACLCAVVHHITHDYQRLVTLLRSCNSRLVQILNKPQPSPQDMATLTILAFIVSLLGEHSDFDKIRQEQSATKDSIDSIDNGPIAEYIYGLIHKLYKRFNDQQLRGRLLQCFGFLFRAHPSLMTREDSAEMMDAVFASPQEEAQARLLKIMQEFLLSEASKHTQAAASNRPKKASAVDMDELIGNTDGFADSGVSSAIIQRYLTQVLSSALSPNRHIQAPAADILSFTVRQGLAHPLQCFPIIVALETSHDNSLSSRASSLHTLLHNKHASLLNSRYLESVGKSLEYQKQLHPGTWKGYRLAPSPTALLHRWYSLVREKRQSKLDFLKSFLRVFDVDVAVLSCAQDQLDLVRYIAENMSAFDYKAQEEVLTVIRHLTHVLSVAGMHIVEILHQERRDKETVMEVDQPTETSATIDSLSRARVATVISIVLVLKAHLKHLYGITEEKASRFVPGKKTAAGDKPASARHDRPISWERVTFATRIGKTTGDVSIQEDQLLGFAVYLPAVRKFECSAYSQEPQDPLSRELGGDDVTPQSCDAPFIAWAYKHHNDISDLYLHHIQTPIFNYIMTTTTHSVHVANLAETTTEKNLSDFFTKLLQLLPVSDIDHGSPPGNFRIASIDFDSKAHEATVHFESPNAAKTALMLNGGTLDGSAITVTSETEHEDLPHQEHHDETTPIQQTDKPRAAIAAEYLAKGYTLSDNILQKAIDLDQKQGISQRFLNYLRSFDRTLGEKLFGHKETPAGEQEKGTAGETSETGAAAGVARHPTVSGKAQETVAGIRDRAKAMDEEKGYSKQASSYYERAINSPWGQKVFAFYSSTSKQVLDIHEEAKRIAAETKQTATPESPGKAHPLGAILIGTFLNVWLYGILVTQVTLYYSVYKRDATWIKLLVAWIMLLDTLNSIFDMGFVYRYSITLFGDFPAQLHSHWFFHMVQPAIYTAPLMTVTIAATTQGFFAWRINRLTGSKWVSWAIALVLLVQFAAGAATTVGAWQVVDFTRFGELKAVGRLYRLHSSGYLENQQQISLWLVSSALADVIITVVLTWYLHTHRTGFSKTEDLIARLIRLTVQTGLITTLWALVDLIMYLAVPNPLHLLFNLPLPKLYSNSLLSTLNARGGWRDDSMQGSKNTTGGISIPMSIKMPRSHEHQAEVPRELEVSRTVEYEEGSFEMEDSSKSQVRELKDIEQGGYSVHEIKHGGDRPLSSDVEHKF</sequence>
<feature type="transmembrane region" description="Helical" evidence="9">
    <location>
        <begin position="3088"/>
        <end position="3110"/>
    </location>
</feature>
<dbReference type="Pfam" id="PF12830">
    <property type="entry name" value="Nipped-B_C"/>
    <property type="match status" value="1"/>
</dbReference>
<accession>A0A8H7I015</accession>
<organism evidence="11 12">
    <name type="scientific">Rhizoctonia solani</name>
    <dbReference type="NCBI Taxonomy" id="456999"/>
    <lineage>
        <taxon>Eukaryota</taxon>
        <taxon>Fungi</taxon>
        <taxon>Dikarya</taxon>
        <taxon>Basidiomycota</taxon>
        <taxon>Agaricomycotina</taxon>
        <taxon>Agaricomycetes</taxon>
        <taxon>Cantharellales</taxon>
        <taxon>Ceratobasidiaceae</taxon>
        <taxon>Rhizoctonia</taxon>
    </lineage>
</organism>
<feature type="compositionally biased region" description="Polar residues" evidence="8">
    <location>
        <begin position="933"/>
        <end position="943"/>
    </location>
</feature>
<feature type="compositionally biased region" description="Basic and acidic residues" evidence="8">
    <location>
        <begin position="2801"/>
        <end position="2814"/>
    </location>
</feature>
<dbReference type="GO" id="GO:0140588">
    <property type="term" value="P:chromatin looping"/>
    <property type="evidence" value="ECO:0007669"/>
    <property type="project" value="InterPro"/>
</dbReference>
<dbReference type="InterPro" id="IPR045339">
    <property type="entry name" value="DUF6534"/>
</dbReference>
<feature type="compositionally biased region" description="Low complexity" evidence="8">
    <location>
        <begin position="116"/>
        <end position="131"/>
    </location>
</feature>
<evidence type="ECO:0000256" key="6">
    <source>
        <dbReference type="PROSITE-ProRule" id="PRU00176"/>
    </source>
</evidence>
<feature type="region of interest" description="Disordered" evidence="8">
    <location>
        <begin position="455"/>
        <end position="542"/>
    </location>
</feature>
<evidence type="ECO:0000256" key="3">
    <source>
        <dbReference type="ARBA" id="ARBA00022737"/>
    </source>
</evidence>
<reference evidence="11" key="1">
    <citation type="submission" date="2020-09" db="EMBL/GenBank/DDBJ databases">
        <title>Comparative genome analyses of four rice-infecting Rhizoctonia solani isolates reveal extensive enrichment of homogalacturonan modification genes.</title>
        <authorList>
            <person name="Lee D.-Y."/>
            <person name="Jeon J."/>
            <person name="Kim K.-T."/>
            <person name="Cheong K."/>
            <person name="Song H."/>
            <person name="Choi G."/>
            <person name="Ko J."/>
            <person name="Opiyo S.O."/>
            <person name="Zuo S."/>
            <person name="Madhav S."/>
            <person name="Lee Y.-H."/>
            <person name="Wang G.-L."/>
        </authorList>
    </citation>
    <scope>NUCLEOTIDE SEQUENCE</scope>
    <source>
        <strain evidence="11">AG1-IA WGL</strain>
    </source>
</reference>
<keyword evidence="3 7" id="KW-0677">Repeat</keyword>
<feature type="compositionally biased region" description="Polar residues" evidence="8">
    <location>
        <begin position="515"/>
        <end position="537"/>
    </location>
</feature>
<feature type="compositionally biased region" description="Low complexity" evidence="8">
    <location>
        <begin position="981"/>
        <end position="993"/>
    </location>
</feature>
<feature type="compositionally biased region" description="Basic residues" evidence="8">
    <location>
        <begin position="1181"/>
        <end position="1190"/>
    </location>
</feature>
<feature type="transmembrane region" description="Helical" evidence="9">
    <location>
        <begin position="3032"/>
        <end position="3056"/>
    </location>
</feature>
<feature type="region of interest" description="Disordered" evidence="8">
    <location>
        <begin position="899"/>
        <end position="1003"/>
    </location>
</feature>
<dbReference type="EMBL" id="JACYCD010000023">
    <property type="protein sequence ID" value="KAF8713199.1"/>
    <property type="molecule type" value="Genomic_DNA"/>
</dbReference>
<feature type="region of interest" description="Disordered" evidence="8">
    <location>
        <begin position="3251"/>
        <end position="3274"/>
    </location>
</feature>
<dbReference type="PROSITE" id="PS50102">
    <property type="entry name" value="RRM"/>
    <property type="match status" value="1"/>
</dbReference>
<dbReference type="GO" id="GO:0003723">
    <property type="term" value="F:RNA binding"/>
    <property type="evidence" value="ECO:0007669"/>
    <property type="project" value="UniProtKB-UniRule"/>
</dbReference>
<keyword evidence="4 7" id="KW-0539">Nucleus</keyword>
<dbReference type="GO" id="GO:0090694">
    <property type="term" value="C:Scc2-Scc4 cohesin loading complex"/>
    <property type="evidence" value="ECO:0007669"/>
    <property type="project" value="TreeGrafter"/>
</dbReference>
<feature type="compositionally biased region" description="Basic and acidic residues" evidence="8">
    <location>
        <begin position="960"/>
        <end position="974"/>
    </location>
</feature>
<keyword evidence="9" id="KW-0472">Membrane</keyword>
<feature type="region of interest" description="Disordered" evidence="8">
    <location>
        <begin position="2725"/>
        <end position="2745"/>
    </location>
</feature>
<feature type="compositionally biased region" description="Low complexity" evidence="8">
    <location>
        <begin position="148"/>
        <end position="159"/>
    </location>
</feature>
<keyword evidence="5 7" id="KW-0131">Cell cycle</keyword>
<evidence type="ECO:0000256" key="9">
    <source>
        <dbReference type="SAM" id="Phobius"/>
    </source>
</evidence>
<dbReference type="GO" id="GO:0034087">
    <property type="term" value="P:establishment of mitotic sister chromatid cohesion"/>
    <property type="evidence" value="ECO:0007669"/>
    <property type="project" value="TreeGrafter"/>
</dbReference>
<feature type="region of interest" description="Disordered" evidence="8">
    <location>
        <begin position="318"/>
        <end position="345"/>
    </location>
</feature>
<keyword evidence="9" id="KW-0812">Transmembrane</keyword>
<feature type="compositionally biased region" description="Basic and acidic residues" evidence="8">
    <location>
        <begin position="577"/>
        <end position="593"/>
    </location>
</feature>
<feature type="region of interest" description="Disordered" evidence="8">
    <location>
        <begin position="1168"/>
        <end position="1196"/>
    </location>
</feature>
<dbReference type="InterPro" id="IPR016024">
    <property type="entry name" value="ARM-type_fold"/>
</dbReference>
<dbReference type="Pfam" id="PF20152">
    <property type="entry name" value="DUF6534"/>
    <property type="match status" value="1"/>
</dbReference>
<feature type="compositionally biased region" description="Polar residues" evidence="8">
    <location>
        <begin position="554"/>
        <end position="575"/>
    </location>
</feature>
<dbReference type="Proteomes" id="UP000602905">
    <property type="component" value="Unassembled WGS sequence"/>
</dbReference>
<dbReference type="InterPro" id="IPR026003">
    <property type="entry name" value="Cohesin_HEAT"/>
</dbReference>
<dbReference type="GO" id="GO:0003682">
    <property type="term" value="F:chromatin binding"/>
    <property type="evidence" value="ECO:0007669"/>
    <property type="project" value="TreeGrafter"/>
</dbReference>
<evidence type="ECO:0000256" key="4">
    <source>
        <dbReference type="ARBA" id="ARBA00023242"/>
    </source>
</evidence>
<evidence type="ECO:0000259" key="10">
    <source>
        <dbReference type="PROSITE" id="PS50102"/>
    </source>
</evidence>
<feature type="transmembrane region" description="Helical" evidence="9">
    <location>
        <begin position="3130"/>
        <end position="3152"/>
    </location>
</feature>
<keyword evidence="6" id="KW-0694">RNA-binding</keyword>
<keyword evidence="9" id="KW-1133">Transmembrane helix</keyword>
<evidence type="ECO:0000256" key="8">
    <source>
        <dbReference type="SAM" id="MobiDB-lite"/>
    </source>
</evidence>
<feature type="transmembrane region" description="Helical" evidence="9">
    <location>
        <begin position="2917"/>
        <end position="2942"/>
    </location>
</feature>
<feature type="compositionally biased region" description="Polar residues" evidence="8">
    <location>
        <begin position="598"/>
        <end position="637"/>
    </location>
</feature>
<feature type="compositionally biased region" description="Low complexity" evidence="8">
    <location>
        <begin position="266"/>
        <end position="295"/>
    </location>
</feature>
<evidence type="ECO:0000256" key="2">
    <source>
        <dbReference type="ARBA" id="ARBA00009252"/>
    </source>
</evidence>
<feature type="compositionally biased region" description="Polar residues" evidence="8">
    <location>
        <begin position="487"/>
        <end position="504"/>
    </location>
</feature>
<dbReference type="GO" id="GO:1990414">
    <property type="term" value="P:replication-born double-strand break repair via sister chromatid exchange"/>
    <property type="evidence" value="ECO:0007669"/>
    <property type="project" value="TreeGrafter"/>
</dbReference>
<feature type="compositionally biased region" description="Polar residues" evidence="8">
    <location>
        <begin position="738"/>
        <end position="751"/>
    </location>
</feature>
<dbReference type="SUPFAM" id="SSF54928">
    <property type="entry name" value="RNA-binding domain, RBD"/>
    <property type="match status" value="1"/>
</dbReference>
<feature type="compositionally biased region" description="Polar residues" evidence="8">
    <location>
        <begin position="390"/>
        <end position="408"/>
    </location>
</feature>
<protein>
    <recommendedName>
        <fullName evidence="7">Sister chromatid cohesion protein</fullName>
    </recommendedName>
</protein>
<dbReference type="Gene3D" id="1.25.10.10">
    <property type="entry name" value="Leucine-rich Repeat Variant"/>
    <property type="match status" value="1"/>
</dbReference>
<feature type="region of interest" description="Disordered" evidence="8">
    <location>
        <begin position="359"/>
        <end position="424"/>
    </location>
</feature>
<feature type="region of interest" description="Disordered" evidence="8">
    <location>
        <begin position="265"/>
        <end position="296"/>
    </location>
</feature>
<dbReference type="Gene3D" id="3.30.70.330">
    <property type="match status" value="1"/>
</dbReference>
<dbReference type="PANTHER" id="PTHR21704">
    <property type="entry name" value="NIPPED-B-LIKE PROTEIN DELANGIN SCC2-RELATED"/>
    <property type="match status" value="1"/>
</dbReference>
<dbReference type="InterPro" id="IPR035979">
    <property type="entry name" value="RBD_domain_sf"/>
</dbReference>
<feature type="compositionally biased region" description="Low complexity" evidence="8">
    <location>
        <begin position="2815"/>
        <end position="2826"/>
    </location>
</feature>
<dbReference type="CDD" id="cd23958">
    <property type="entry name" value="SCC2"/>
    <property type="match status" value="1"/>
</dbReference>
<feature type="compositionally biased region" description="Low complexity" evidence="8">
    <location>
        <begin position="365"/>
        <end position="389"/>
    </location>
</feature>
<dbReference type="SUPFAM" id="SSF48371">
    <property type="entry name" value="ARM repeat"/>
    <property type="match status" value="1"/>
</dbReference>
<feature type="region of interest" description="Disordered" evidence="8">
    <location>
        <begin position="194"/>
        <end position="213"/>
    </location>
</feature>
<evidence type="ECO:0000313" key="12">
    <source>
        <dbReference type="Proteomes" id="UP000602905"/>
    </source>
</evidence>
<feature type="compositionally biased region" description="Low complexity" evidence="8">
    <location>
        <begin position="201"/>
        <end position="210"/>
    </location>
</feature>
<feature type="compositionally biased region" description="Polar residues" evidence="8">
    <location>
        <begin position="136"/>
        <end position="147"/>
    </location>
</feature>
<feature type="region of interest" description="Disordered" evidence="8">
    <location>
        <begin position="108"/>
        <end position="182"/>
    </location>
</feature>
<dbReference type="GO" id="GO:0061775">
    <property type="term" value="F:cohesin loader activity"/>
    <property type="evidence" value="ECO:0007669"/>
    <property type="project" value="InterPro"/>
</dbReference>
<feature type="transmembrane region" description="Helical" evidence="9">
    <location>
        <begin position="2954"/>
        <end position="2977"/>
    </location>
</feature>
<evidence type="ECO:0000256" key="1">
    <source>
        <dbReference type="ARBA" id="ARBA00004123"/>
    </source>
</evidence>
<dbReference type="GO" id="GO:0071169">
    <property type="term" value="P:establishment of protein localization to chromatin"/>
    <property type="evidence" value="ECO:0007669"/>
    <property type="project" value="TreeGrafter"/>
</dbReference>
<feature type="transmembrane region" description="Helical" evidence="9">
    <location>
        <begin position="2997"/>
        <end position="3020"/>
    </location>
</feature>